<dbReference type="OrthoDB" id="8481147at2"/>
<dbReference type="Proteomes" id="UP000008229">
    <property type="component" value="Chromosome"/>
</dbReference>
<organism evidence="6 7">
    <name type="scientific">Conexibacter woesei (strain DSM 14684 / CCUG 47730 / CIP 108061 / JCM 11494 / NBRC 100937 / ID131577)</name>
    <dbReference type="NCBI Taxonomy" id="469383"/>
    <lineage>
        <taxon>Bacteria</taxon>
        <taxon>Bacillati</taxon>
        <taxon>Actinomycetota</taxon>
        <taxon>Thermoleophilia</taxon>
        <taxon>Solirubrobacterales</taxon>
        <taxon>Conexibacteraceae</taxon>
        <taxon>Conexibacter</taxon>
    </lineage>
</organism>
<dbReference type="InterPro" id="IPR003593">
    <property type="entry name" value="AAA+_ATPase"/>
</dbReference>
<dbReference type="SMART" id="SM00382">
    <property type="entry name" value="AAA"/>
    <property type="match status" value="1"/>
</dbReference>
<dbReference type="PROSITE" id="PS00211">
    <property type="entry name" value="ABC_TRANSPORTER_1"/>
    <property type="match status" value="1"/>
</dbReference>
<feature type="domain" description="ABC transporter" evidence="5">
    <location>
        <begin position="18"/>
        <end position="260"/>
    </location>
</feature>
<reference evidence="7" key="2">
    <citation type="submission" date="2010-01" db="EMBL/GenBank/DDBJ databases">
        <title>The complete genome of Conexibacter woesei DSM 14684.</title>
        <authorList>
            <consortium name="US DOE Joint Genome Institute (JGI-PGF)"/>
            <person name="Lucas S."/>
            <person name="Copeland A."/>
            <person name="Lapidus A."/>
            <person name="Glavina del Rio T."/>
            <person name="Dalin E."/>
            <person name="Tice H."/>
            <person name="Bruce D."/>
            <person name="Goodwin L."/>
            <person name="Pitluck S."/>
            <person name="Kyrpides N."/>
            <person name="Mavromatis K."/>
            <person name="Ivanova N."/>
            <person name="Mikhailova N."/>
            <person name="Chertkov O."/>
            <person name="Brettin T."/>
            <person name="Detter J.C."/>
            <person name="Han C."/>
            <person name="Larimer F."/>
            <person name="Land M."/>
            <person name="Hauser L."/>
            <person name="Markowitz V."/>
            <person name="Cheng J.-F."/>
            <person name="Hugenholtz P."/>
            <person name="Woyke T."/>
            <person name="Wu D."/>
            <person name="Pukall R."/>
            <person name="Steenblock K."/>
            <person name="Schneider S."/>
            <person name="Klenk H.-P."/>
            <person name="Eisen J.A."/>
        </authorList>
    </citation>
    <scope>NUCLEOTIDE SEQUENCE [LARGE SCALE GENOMIC DNA]</scope>
    <source>
        <strain evidence="7">DSM 14684 / CIP 108061 / JCM 11494 / NBRC 100937 / ID131577</strain>
    </source>
</reference>
<keyword evidence="4" id="KW-0067">ATP-binding</keyword>
<dbReference type="STRING" id="469383.Cwoe_5112"/>
<dbReference type="RefSeq" id="WP_012936572.1">
    <property type="nucleotide sequence ID" value="NC_013739.1"/>
</dbReference>
<dbReference type="PANTHER" id="PTHR43776:SF7">
    <property type="entry name" value="D,D-DIPEPTIDE TRANSPORT ATP-BINDING PROTEIN DDPF-RELATED"/>
    <property type="match status" value="1"/>
</dbReference>
<dbReference type="HOGENOM" id="CLU_000604_1_23_11"/>
<sequence length="284" mass="30184">MTPNSEPAAAPAARPPLVQASGIVRRYDGAGGGVVAVDDVSLEIAAGTTVGLVGESGSGKSTFGRVVTGLEAADGGALRFDGADVTRLARGPARALSRERQMVFQDPVASLNPRQTVAQAIEAPLAIHGVARDERRRRAAELLDLVQLGGRFAQRYPRSLSGGQCQRVGIARALALEPRLVVLDEAVSALDVSVQAQVLNLLHELQERLGLTYLFISHDLGVVRYMAQEIVVLRHGRLVERGDRDTIFRAPRDAYTRELIAAVPTIHRDGATTPAARPTTTPGA</sequence>
<reference evidence="6 7" key="1">
    <citation type="journal article" date="2010" name="Stand. Genomic Sci.">
        <title>Complete genome sequence of Conexibacter woesei type strain (ID131577).</title>
        <authorList>
            <person name="Pukall R."/>
            <person name="Lapidus A."/>
            <person name="Glavina Del Rio T."/>
            <person name="Copeland A."/>
            <person name="Tice H."/>
            <person name="Cheng J.-F."/>
            <person name="Lucas S."/>
            <person name="Chen F."/>
            <person name="Nolan M."/>
            <person name="Bruce D."/>
            <person name="Goodwin L."/>
            <person name="Pitluck S."/>
            <person name="Mavromatis K."/>
            <person name="Ivanova N."/>
            <person name="Ovchinnikova G."/>
            <person name="Pati A."/>
            <person name="Chen A."/>
            <person name="Palaniappan K."/>
            <person name="Land M."/>
            <person name="Hauser L."/>
            <person name="Chang Y.-J."/>
            <person name="Jeffries C.D."/>
            <person name="Chain P."/>
            <person name="Meincke L."/>
            <person name="Sims D."/>
            <person name="Brettin T."/>
            <person name="Detter J.C."/>
            <person name="Rohde M."/>
            <person name="Goeker M."/>
            <person name="Bristow J."/>
            <person name="Eisen J.A."/>
            <person name="Markowitz V."/>
            <person name="Kyrpides N.C."/>
            <person name="Klenk H.-P."/>
            <person name="Hugenholtz P."/>
        </authorList>
    </citation>
    <scope>NUCLEOTIDE SEQUENCE [LARGE SCALE GENOMIC DNA]</scope>
    <source>
        <strain evidence="7">DSM 14684 / CIP 108061 / JCM 11494 / NBRC 100937 / ID131577</strain>
    </source>
</reference>
<dbReference type="eggNOG" id="COG4608">
    <property type="taxonomic scope" value="Bacteria"/>
</dbReference>
<dbReference type="InterPro" id="IPR017871">
    <property type="entry name" value="ABC_transporter-like_CS"/>
</dbReference>
<protein>
    <submittedName>
        <fullName evidence="6">ABC transporter related protein</fullName>
    </submittedName>
</protein>
<dbReference type="Pfam" id="PF00005">
    <property type="entry name" value="ABC_tran"/>
    <property type="match status" value="1"/>
</dbReference>
<dbReference type="InterPro" id="IPR027417">
    <property type="entry name" value="P-loop_NTPase"/>
</dbReference>
<dbReference type="InterPro" id="IPR050319">
    <property type="entry name" value="ABC_transp_ATP-bind"/>
</dbReference>
<keyword evidence="3" id="KW-0547">Nucleotide-binding</keyword>
<name>D3FDC9_CONWI</name>
<dbReference type="GO" id="GO:0005524">
    <property type="term" value="F:ATP binding"/>
    <property type="evidence" value="ECO:0007669"/>
    <property type="project" value="UniProtKB-KW"/>
</dbReference>
<dbReference type="InterPro" id="IPR003439">
    <property type="entry name" value="ABC_transporter-like_ATP-bd"/>
</dbReference>
<dbReference type="Gene3D" id="3.40.50.300">
    <property type="entry name" value="P-loop containing nucleotide triphosphate hydrolases"/>
    <property type="match status" value="1"/>
</dbReference>
<dbReference type="KEGG" id="cwo:Cwoe_5112"/>
<comment type="similarity">
    <text evidence="1">Belongs to the ABC transporter superfamily.</text>
</comment>
<accession>D3FDC9</accession>
<gene>
    <name evidence="6" type="ordered locus">Cwoe_5112</name>
</gene>
<evidence type="ECO:0000256" key="3">
    <source>
        <dbReference type="ARBA" id="ARBA00022741"/>
    </source>
</evidence>
<keyword evidence="7" id="KW-1185">Reference proteome</keyword>
<keyword evidence="2" id="KW-0813">Transport</keyword>
<evidence type="ECO:0000313" key="7">
    <source>
        <dbReference type="Proteomes" id="UP000008229"/>
    </source>
</evidence>
<dbReference type="GO" id="GO:0016887">
    <property type="term" value="F:ATP hydrolysis activity"/>
    <property type="evidence" value="ECO:0007669"/>
    <property type="project" value="InterPro"/>
</dbReference>
<evidence type="ECO:0000259" key="5">
    <source>
        <dbReference type="PROSITE" id="PS50893"/>
    </source>
</evidence>
<dbReference type="AlphaFoldDB" id="D3FDC9"/>
<dbReference type="PANTHER" id="PTHR43776">
    <property type="entry name" value="TRANSPORT ATP-BINDING PROTEIN"/>
    <property type="match status" value="1"/>
</dbReference>
<dbReference type="GO" id="GO:0055085">
    <property type="term" value="P:transmembrane transport"/>
    <property type="evidence" value="ECO:0007669"/>
    <property type="project" value="UniProtKB-ARBA"/>
</dbReference>
<dbReference type="EMBL" id="CP001854">
    <property type="protein sequence ID" value="ADB53521.1"/>
    <property type="molecule type" value="Genomic_DNA"/>
</dbReference>
<evidence type="ECO:0000313" key="6">
    <source>
        <dbReference type="EMBL" id="ADB53521.1"/>
    </source>
</evidence>
<proteinExistence type="inferred from homology"/>
<dbReference type="SUPFAM" id="SSF52540">
    <property type="entry name" value="P-loop containing nucleoside triphosphate hydrolases"/>
    <property type="match status" value="1"/>
</dbReference>
<dbReference type="PROSITE" id="PS50893">
    <property type="entry name" value="ABC_TRANSPORTER_2"/>
    <property type="match status" value="1"/>
</dbReference>
<dbReference type="CDD" id="cd03257">
    <property type="entry name" value="ABC_NikE_OppD_transporters"/>
    <property type="match status" value="1"/>
</dbReference>
<evidence type="ECO:0000256" key="1">
    <source>
        <dbReference type="ARBA" id="ARBA00005417"/>
    </source>
</evidence>
<evidence type="ECO:0000256" key="2">
    <source>
        <dbReference type="ARBA" id="ARBA00022448"/>
    </source>
</evidence>
<evidence type="ECO:0000256" key="4">
    <source>
        <dbReference type="ARBA" id="ARBA00022840"/>
    </source>
</evidence>